<dbReference type="OrthoDB" id="674864at2"/>
<dbReference type="Proteomes" id="UP000199310">
    <property type="component" value="Unassembled WGS sequence"/>
</dbReference>
<accession>A0A1I0S6P8</accession>
<evidence type="ECO:0000313" key="1">
    <source>
        <dbReference type="EMBL" id="SEW51213.1"/>
    </source>
</evidence>
<dbReference type="STRING" id="29529.SAMN04488122_4172"/>
<name>A0A1I0S6P8_9BACT</name>
<dbReference type="AlphaFoldDB" id="A0A1I0S6P8"/>
<dbReference type="EMBL" id="FOJG01000002">
    <property type="protein sequence ID" value="SEW51213.1"/>
    <property type="molecule type" value="Genomic_DNA"/>
</dbReference>
<sequence>MATSKDSRYEAVRHLIQTGNIKSLEAVFKIIPVTVVKTDARIHYATLHRKIYQPGLLKAEEIIVLADLFEVTPQEIMGLILTDLKYKAPHKSKA</sequence>
<gene>
    <name evidence="1" type="ORF">SAMN04488122_4172</name>
</gene>
<evidence type="ECO:0008006" key="3">
    <source>
        <dbReference type="Google" id="ProtNLM"/>
    </source>
</evidence>
<organism evidence="1 2">
    <name type="scientific">Chitinophaga arvensicola</name>
    <dbReference type="NCBI Taxonomy" id="29529"/>
    <lineage>
        <taxon>Bacteria</taxon>
        <taxon>Pseudomonadati</taxon>
        <taxon>Bacteroidota</taxon>
        <taxon>Chitinophagia</taxon>
        <taxon>Chitinophagales</taxon>
        <taxon>Chitinophagaceae</taxon>
        <taxon>Chitinophaga</taxon>
    </lineage>
</organism>
<reference evidence="2" key="1">
    <citation type="submission" date="2016-10" db="EMBL/GenBank/DDBJ databases">
        <authorList>
            <person name="Varghese N."/>
            <person name="Submissions S."/>
        </authorList>
    </citation>
    <scope>NUCLEOTIDE SEQUENCE [LARGE SCALE GENOMIC DNA]</scope>
    <source>
        <strain evidence="2">DSM 3695</strain>
    </source>
</reference>
<protein>
    <recommendedName>
        <fullName evidence="3">Cro/C1-type HTH DNA-binding domain-containing protein</fullName>
    </recommendedName>
</protein>
<keyword evidence="2" id="KW-1185">Reference proteome</keyword>
<evidence type="ECO:0000313" key="2">
    <source>
        <dbReference type="Proteomes" id="UP000199310"/>
    </source>
</evidence>
<proteinExistence type="predicted"/>
<dbReference type="RefSeq" id="WP_089897655.1">
    <property type="nucleotide sequence ID" value="NZ_FOJG01000002.1"/>
</dbReference>